<dbReference type="GO" id="GO:0005886">
    <property type="term" value="C:plasma membrane"/>
    <property type="evidence" value="ECO:0007669"/>
    <property type="project" value="InterPro"/>
</dbReference>
<proteinExistence type="predicted"/>
<gene>
    <name evidence="2" type="ORF">SAMN05421770_103304</name>
</gene>
<dbReference type="RefSeq" id="WP_089408408.1">
    <property type="nucleotide sequence ID" value="NZ_FZOU01000003.1"/>
</dbReference>
<protein>
    <submittedName>
        <fullName evidence="2">Anti-sigma-K factor RskA</fullName>
    </submittedName>
</protein>
<name>A0A239IW72_9BACT</name>
<dbReference type="PANTHER" id="PTHR37461">
    <property type="entry name" value="ANTI-SIGMA-K FACTOR RSKA"/>
    <property type="match status" value="1"/>
</dbReference>
<accession>A0A239IW72</accession>
<feature type="domain" description="Anti-sigma K factor RskA C-terminal" evidence="1">
    <location>
        <begin position="119"/>
        <end position="272"/>
    </location>
</feature>
<dbReference type="Proteomes" id="UP000198356">
    <property type="component" value="Unassembled WGS sequence"/>
</dbReference>
<evidence type="ECO:0000313" key="2">
    <source>
        <dbReference type="EMBL" id="SNS97632.1"/>
    </source>
</evidence>
<dbReference type="EMBL" id="FZOU01000003">
    <property type="protein sequence ID" value="SNS97632.1"/>
    <property type="molecule type" value="Genomic_DNA"/>
</dbReference>
<dbReference type="PANTHER" id="PTHR37461:SF1">
    <property type="entry name" value="ANTI-SIGMA-K FACTOR RSKA"/>
    <property type="match status" value="1"/>
</dbReference>
<dbReference type="InterPro" id="IPR018764">
    <property type="entry name" value="RskA_C"/>
</dbReference>
<keyword evidence="3" id="KW-1185">Reference proteome</keyword>
<sequence>MIPVKHIDPEDLPLYAMQLLSPEETAEITLHLQHSAEARRVLAEIQGDLAALAHTAEMHSPPALARQRLMKHVAREKKPVPIDRFAPVATYAPRESTLLDDEPVKKSAAARVLPWVGWAVAAGLAVEASSLYQQRQSLRTTVTSQSTQLAKLSTDAELSKNVLEAIQDPSAVRFSLTATGAKAPPEGRAAYLADKGSLVFIASNLEPLEPYKTYELWLVPADNHDPIPAGIFKPDIHGSATVVLPTLPKGVQAKAFAVSIEQDGGTSAPTKGAVVLQGLAT</sequence>
<organism evidence="2 3">
    <name type="scientific">Granulicella rosea</name>
    <dbReference type="NCBI Taxonomy" id="474952"/>
    <lineage>
        <taxon>Bacteria</taxon>
        <taxon>Pseudomonadati</taxon>
        <taxon>Acidobacteriota</taxon>
        <taxon>Terriglobia</taxon>
        <taxon>Terriglobales</taxon>
        <taxon>Acidobacteriaceae</taxon>
        <taxon>Granulicella</taxon>
    </lineage>
</organism>
<reference evidence="2 3" key="1">
    <citation type="submission" date="2017-06" db="EMBL/GenBank/DDBJ databases">
        <authorList>
            <person name="Kim H.J."/>
            <person name="Triplett B.A."/>
        </authorList>
    </citation>
    <scope>NUCLEOTIDE SEQUENCE [LARGE SCALE GENOMIC DNA]</scope>
    <source>
        <strain evidence="2 3">DSM 18704</strain>
    </source>
</reference>
<dbReference type="GO" id="GO:0006417">
    <property type="term" value="P:regulation of translation"/>
    <property type="evidence" value="ECO:0007669"/>
    <property type="project" value="TreeGrafter"/>
</dbReference>
<dbReference type="InterPro" id="IPR051474">
    <property type="entry name" value="Anti-sigma-K/W_factor"/>
</dbReference>
<evidence type="ECO:0000259" key="1">
    <source>
        <dbReference type="Pfam" id="PF10099"/>
    </source>
</evidence>
<dbReference type="Pfam" id="PF10099">
    <property type="entry name" value="RskA_C"/>
    <property type="match status" value="1"/>
</dbReference>
<dbReference type="AlphaFoldDB" id="A0A239IW72"/>
<dbReference type="OrthoDB" id="9806296at2"/>
<evidence type="ECO:0000313" key="3">
    <source>
        <dbReference type="Proteomes" id="UP000198356"/>
    </source>
</evidence>
<dbReference type="GO" id="GO:0016989">
    <property type="term" value="F:sigma factor antagonist activity"/>
    <property type="evidence" value="ECO:0007669"/>
    <property type="project" value="TreeGrafter"/>
</dbReference>